<dbReference type="Proteomes" id="UP000276223">
    <property type="component" value="Unassembled WGS sequence"/>
</dbReference>
<comment type="caution">
    <text evidence="1">The sequence shown here is derived from an EMBL/GenBank/DDBJ whole genome shotgun (WGS) entry which is preliminary data.</text>
</comment>
<gene>
    <name evidence="1" type="ORF">EDC27_2151</name>
</gene>
<reference evidence="1 2" key="1">
    <citation type="submission" date="2018-11" db="EMBL/GenBank/DDBJ databases">
        <title>Genomic Encyclopedia of Type Strains, Phase IV (KMG-IV): sequencing the most valuable type-strain genomes for metagenomic binning, comparative biology and taxonomic classification.</title>
        <authorList>
            <person name="Goeker M."/>
        </authorList>
    </citation>
    <scope>NUCLEOTIDE SEQUENCE [LARGE SCALE GENOMIC DNA]</scope>
    <source>
        <strain evidence="1 2">DSM 22027</strain>
    </source>
</reference>
<evidence type="ECO:0000313" key="2">
    <source>
        <dbReference type="Proteomes" id="UP000276223"/>
    </source>
</evidence>
<proteinExistence type="predicted"/>
<protein>
    <submittedName>
        <fullName evidence="1">Uncharacterized protein</fullName>
    </submittedName>
</protein>
<organism evidence="1 2">
    <name type="scientific">Desulfosoma caldarium</name>
    <dbReference type="NCBI Taxonomy" id="610254"/>
    <lineage>
        <taxon>Bacteria</taxon>
        <taxon>Pseudomonadati</taxon>
        <taxon>Thermodesulfobacteriota</taxon>
        <taxon>Syntrophobacteria</taxon>
        <taxon>Syntrophobacterales</taxon>
        <taxon>Syntrophobacteraceae</taxon>
        <taxon>Desulfosoma</taxon>
    </lineage>
</organism>
<dbReference type="EMBL" id="RJVA01000013">
    <property type="protein sequence ID" value="ROQ90890.1"/>
    <property type="molecule type" value="Genomic_DNA"/>
</dbReference>
<dbReference type="AlphaFoldDB" id="A0A3N1UQ60"/>
<keyword evidence="2" id="KW-1185">Reference proteome</keyword>
<evidence type="ECO:0000313" key="1">
    <source>
        <dbReference type="EMBL" id="ROQ90890.1"/>
    </source>
</evidence>
<dbReference type="RefSeq" id="WP_170161761.1">
    <property type="nucleotide sequence ID" value="NZ_RJVA01000013.1"/>
</dbReference>
<sequence length="46" mass="4917">MLDEVVPYALAATSEVAEERDIDISGEVAARVNAARVRDTCNELGP</sequence>
<accession>A0A3N1UQ60</accession>
<name>A0A3N1UQ60_9BACT</name>